<keyword evidence="4" id="KW-1185">Reference proteome</keyword>
<feature type="domain" description="Peptidase M56" evidence="2">
    <location>
        <begin position="136"/>
        <end position="234"/>
    </location>
</feature>
<reference evidence="3" key="1">
    <citation type="submission" date="2022-11" db="EMBL/GenBank/DDBJ databases">
        <authorList>
            <person name="Graham C."/>
            <person name="Newman J.D."/>
        </authorList>
    </citation>
    <scope>NUCLEOTIDE SEQUENCE</scope>
    <source>
        <strain evidence="3">DSM 19486</strain>
    </source>
</reference>
<protein>
    <submittedName>
        <fullName evidence="3">Gliding motility-associated C-terminal domain-containing protein</fullName>
    </submittedName>
</protein>
<evidence type="ECO:0000256" key="1">
    <source>
        <dbReference type="SAM" id="Phobius"/>
    </source>
</evidence>
<evidence type="ECO:0000313" key="3">
    <source>
        <dbReference type="EMBL" id="MCX3266684.1"/>
    </source>
</evidence>
<gene>
    <name evidence="3" type="ORF">OQZ29_18140</name>
</gene>
<dbReference type="InterPro" id="IPR008756">
    <property type="entry name" value="Peptidase_M56"/>
</dbReference>
<name>A0A9X3IB40_9SPHI</name>
<feature type="transmembrane region" description="Helical" evidence="1">
    <location>
        <begin position="12"/>
        <end position="31"/>
    </location>
</feature>
<feature type="transmembrane region" description="Helical" evidence="1">
    <location>
        <begin position="247"/>
        <end position="266"/>
    </location>
</feature>
<sequence>MQKETFYALNRYFLITTSVSAFILPLFQLGFLKPSENLVADHILNDEIQQIYTPAESFRTPIKASIFNFENILIAIYLIVSILLLAKFLYSLGKIMKMKKSSFKTLENGVRLFELNDSKVAFSFFNLLFLDPLLSEKSTILKHELVHIRQKHSIDVMFYEILHIINWFNPFSYLIKREIKVIHEYLADEETTSYEVEKYAYALFLIKNSSDAQNLTLTNQIFSSSILKRRISMLNQKKSGSWARLKLLLVIPIIGGAISVSTMAFSKDYAIVVFSSTEKVQSRNILQETPPFKEKPKLLIADTKKNSTSLKAKKLSAIKKNEQTEKLPQTYFYARNTYYEGKAIKTDPRFIVVNGKGIEDNKLFVGVQNTESVKIINQSVAIKKYGNKGKNGAVEITGDNIKTIDKFPTPPPFPKLSLDRSKNELLVIPDSDYEIKTLTIYNNNGEVVYNTTDYKNDWNGKQGNYGNFASPLSKGSYQYFMKIAGEPLKNKRGAIEIKD</sequence>
<feature type="transmembrane region" description="Helical" evidence="1">
    <location>
        <begin position="72"/>
        <end position="90"/>
    </location>
</feature>
<keyword evidence="1" id="KW-0812">Transmembrane</keyword>
<dbReference type="InterPro" id="IPR052173">
    <property type="entry name" value="Beta-lactam_resp_regulator"/>
</dbReference>
<dbReference type="RefSeq" id="WP_162097929.1">
    <property type="nucleotide sequence ID" value="NZ_JAPJUH010000005.1"/>
</dbReference>
<dbReference type="Pfam" id="PF05569">
    <property type="entry name" value="Peptidase_M56"/>
    <property type="match status" value="1"/>
</dbReference>
<organism evidence="3 4">
    <name type="scientific">Pedobacter agri</name>
    <dbReference type="NCBI Taxonomy" id="454586"/>
    <lineage>
        <taxon>Bacteria</taxon>
        <taxon>Pseudomonadati</taxon>
        <taxon>Bacteroidota</taxon>
        <taxon>Sphingobacteriia</taxon>
        <taxon>Sphingobacteriales</taxon>
        <taxon>Sphingobacteriaceae</taxon>
        <taxon>Pedobacter</taxon>
    </lineage>
</organism>
<evidence type="ECO:0000313" key="4">
    <source>
        <dbReference type="Proteomes" id="UP001142592"/>
    </source>
</evidence>
<dbReference type="AlphaFoldDB" id="A0A9X3IB40"/>
<dbReference type="PANTHER" id="PTHR34978">
    <property type="entry name" value="POSSIBLE SENSOR-TRANSDUCER PROTEIN BLAR"/>
    <property type="match status" value="1"/>
</dbReference>
<dbReference type="PANTHER" id="PTHR34978:SF3">
    <property type="entry name" value="SLR0241 PROTEIN"/>
    <property type="match status" value="1"/>
</dbReference>
<keyword evidence="1" id="KW-0472">Membrane</keyword>
<dbReference type="CDD" id="cd07341">
    <property type="entry name" value="M56_BlaR1_MecR1_like"/>
    <property type="match status" value="1"/>
</dbReference>
<proteinExistence type="predicted"/>
<dbReference type="Pfam" id="PF13585">
    <property type="entry name" value="CHU_C"/>
    <property type="match status" value="1"/>
</dbReference>
<accession>A0A9X3IB40</accession>
<dbReference type="EMBL" id="JAPJUH010000005">
    <property type="protein sequence ID" value="MCX3266684.1"/>
    <property type="molecule type" value="Genomic_DNA"/>
</dbReference>
<keyword evidence="1" id="KW-1133">Transmembrane helix</keyword>
<comment type="caution">
    <text evidence="3">The sequence shown here is derived from an EMBL/GenBank/DDBJ whole genome shotgun (WGS) entry which is preliminary data.</text>
</comment>
<dbReference type="Proteomes" id="UP001142592">
    <property type="component" value="Unassembled WGS sequence"/>
</dbReference>
<evidence type="ECO:0000259" key="2">
    <source>
        <dbReference type="Pfam" id="PF05569"/>
    </source>
</evidence>